<evidence type="ECO:0000313" key="1">
    <source>
        <dbReference type="EMBL" id="CAK1554462.1"/>
    </source>
</evidence>
<gene>
    <name evidence="1" type="ORF">LNINA_LOCUS13377</name>
</gene>
<sequence>MQKVTSVYKKEAYEVDECLAKVFQLRWTVVSQILNKKESDRHPVATIRCPEQKVFQVSPEVILFMNKTIKSVSIAIAIMVWYG</sequence>
<dbReference type="AlphaFoldDB" id="A0AAV1K035"/>
<dbReference type="Proteomes" id="UP001497472">
    <property type="component" value="Unassembled WGS sequence"/>
</dbReference>
<dbReference type="EMBL" id="CAVLEF010000278">
    <property type="protein sequence ID" value="CAK1554462.1"/>
    <property type="molecule type" value="Genomic_DNA"/>
</dbReference>
<organism evidence="1 2">
    <name type="scientific">Leptosia nina</name>
    <dbReference type="NCBI Taxonomy" id="320188"/>
    <lineage>
        <taxon>Eukaryota</taxon>
        <taxon>Metazoa</taxon>
        <taxon>Ecdysozoa</taxon>
        <taxon>Arthropoda</taxon>
        <taxon>Hexapoda</taxon>
        <taxon>Insecta</taxon>
        <taxon>Pterygota</taxon>
        <taxon>Neoptera</taxon>
        <taxon>Endopterygota</taxon>
        <taxon>Lepidoptera</taxon>
        <taxon>Glossata</taxon>
        <taxon>Ditrysia</taxon>
        <taxon>Papilionoidea</taxon>
        <taxon>Pieridae</taxon>
        <taxon>Pierinae</taxon>
        <taxon>Leptosia</taxon>
    </lineage>
</organism>
<comment type="caution">
    <text evidence="1">The sequence shown here is derived from an EMBL/GenBank/DDBJ whole genome shotgun (WGS) entry which is preliminary data.</text>
</comment>
<keyword evidence="2" id="KW-1185">Reference proteome</keyword>
<protein>
    <submittedName>
        <fullName evidence="1">Uncharacterized protein</fullName>
    </submittedName>
</protein>
<name>A0AAV1K035_9NEOP</name>
<reference evidence="1 2" key="1">
    <citation type="submission" date="2023-11" db="EMBL/GenBank/DDBJ databases">
        <authorList>
            <person name="Okamura Y."/>
        </authorList>
    </citation>
    <scope>NUCLEOTIDE SEQUENCE [LARGE SCALE GENOMIC DNA]</scope>
</reference>
<accession>A0AAV1K035</accession>
<proteinExistence type="predicted"/>
<evidence type="ECO:0000313" key="2">
    <source>
        <dbReference type="Proteomes" id="UP001497472"/>
    </source>
</evidence>